<dbReference type="Pfam" id="PF13280">
    <property type="entry name" value="WYL"/>
    <property type="match status" value="1"/>
</dbReference>
<name>A0ABW0NBG2_9BURK</name>
<evidence type="ECO:0000256" key="2">
    <source>
        <dbReference type="ARBA" id="ARBA00023163"/>
    </source>
</evidence>
<comment type="caution">
    <text evidence="4">The sequence shown here is derived from an EMBL/GenBank/DDBJ whole genome shotgun (WGS) entry which is preliminary data.</text>
</comment>
<keyword evidence="1" id="KW-0805">Transcription regulation</keyword>
<proteinExistence type="predicted"/>
<dbReference type="PANTHER" id="PTHR34580">
    <property type="match status" value="1"/>
</dbReference>
<sequence length="246" mass="27412">MRRADRLFHLVQLIRGRRLTTAAWLAQRLQVSERTVYRDVADLQHQGVPIDGEAGVGYRLGAGFELPPLMFTQDEAKALVASVRLAQSWLDPALAQAAQEALGKILPVLPAGARAAAQALAVYAPPVGLPADVQRTLQELREAVQERCKVRVQYTDLGERASERTLRPLGCFYWGKVWTLAAWCEQRNDFRSFRIDRMQSVQVLQERFRDEPGRTLADLARLKGVRLQDEGGAVQAMATGPARASR</sequence>
<dbReference type="PANTHER" id="PTHR34580:SF3">
    <property type="entry name" value="PROTEIN PAFB"/>
    <property type="match status" value="1"/>
</dbReference>
<evidence type="ECO:0000313" key="5">
    <source>
        <dbReference type="Proteomes" id="UP001596037"/>
    </source>
</evidence>
<evidence type="ECO:0000256" key="1">
    <source>
        <dbReference type="ARBA" id="ARBA00023015"/>
    </source>
</evidence>
<gene>
    <name evidence="4" type="ORF">ACFPOE_03025</name>
</gene>
<dbReference type="SUPFAM" id="SSF46785">
    <property type="entry name" value="Winged helix' DNA-binding domain"/>
    <property type="match status" value="1"/>
</dbReference>
<feature type="domain" description="HTH deoR-type" evidence="3">
    <location>
        <begin position="3"/>
        <end position="58"/>
    </location>
</feature>
<dbReference type="InterPro" id="IPR013196">
    <property type="entry name" value="HTH_11"/>
</dbReference>
<protein>
    <submittedName>
        <fullName evidence="4">Helix-turn-helix transcriptional regulator</fullName>
    </submittedName>
</protein>
<reference evidence="5" key="1">
    <citation type="journal article" date="2019" name="Int. J. Syst. Evol. Microbiol.">
        <title>The Global Catalogue of Microorganisms (GCM) 10K type strain sequencing project: providing services to taxonomists for standard genome sequencing and annotation.</title>
        <authorList>
            <consortium name="The Broad Institute Genomics Platform"/>
            <consortium name="The Broad Institute Genome Sequencing Center for Infectious Disease"/>
            <person name="Wu L."/>
            <person name="Ma J."/>
        </authorList>
    </citation>
    <scope>NUCLEOTIDE SEQUENCE [LARGE SCALE GENOMIC DNA]</scope>
    <source>
        <strain evidence="5">CCUG 57401</strain>
    </source>
</reference>
<dbReference type="EMBL" id="JBHSMF010000002">
    <property type="protein sequence ID" value="MFC5496493.1"/>
    <property type="molecule type" value="Genomic_DNA"/>
</dbReference>
<organism evidence="4 5">
    <name type="scientific">Caenimonas terrae</name>
    <dbReference type="NCBI Taxonomy" id="696074"/>
    <lineage>
        <taxon>Bacteria</taxon>
        <taxon>Pseudomonadati</taxon>
        <taxon>Pseudomonadota</taxon>
        <taxon>Betaproteobacteria</taxon>
        <taxon>Burkholderiales</taxon>
        <taxon>Comamonadaceae</taxon>
        <taxon>Caenimonas</taxon>
    </lineage>
</organism>
<dbReference type="InterPro" id="IPR026881">
    <property type="entry name" value="WYL_dom"/>
</dbReference>
<dbReference type="Proteomes" id="UP001596037">
    <property type="component" value="Unassembled WGS sequence"/>
</dbReference>
<dbReference type="PROSITE" id="PS52050">
    <property type="entry name" value="WYL"/>
    <property type="match status" value="1"/>
</dbReference>
<dbReference type="Gene3D" id="1.10.10.10">
    <property type="entry name" value="Winged helix-like DNA-binding domain superfamily/Winged helix DNA-binding domain"/>
    <property type="match status" value="1"/>
</dbReference>
<dbReference type="InterPro" id="IPR036388">
    <property type="entry name" value="WH-like_DNA-bd_sf"/>
</dbReference>
<dbReference type="InterPro" id="IPR001034">
    <property type="entry name" value="DeoR_HTH"/>
</dbReference>
<evidence type="ECO:0000313" key="4">
    <source>
        <dbReference type="EMBL" id="MFC5496493.1"/>
    </source>
</evidence>
<dbReference type="RefSeq" id="WP_376848511.1">
    <property type="nucleotide sequence ID" value="NZ_JBHSMF010000002.1"/>
</dbReference>
<evidence type="ECO:0000259" key="3">
    <source>
        <dbReference type="PROSITE" id="PS51000"/>
    </source>
</evidence>
<accession>A0ABW0NBG2</accession>
<dbReference type="InterPro" id="IPR051534">
    <property type="entry name" value="CBASS_pafABC_assoc_protein"/>
</dbReference>
<keyword evidence="5" id="KW-1185">Reference proteome</keyword>
<dbReference type="InterPro" id="IPR036390">
    <property type="entry name" value="WH_DNA-bd_sf"/>
</dbReference>
<dbReference type="PROSITE" id="PS51000">
    <property type="entry name" value="HTH_DEOR_2"/>
    <property type="match status" value="1"/>
</dbReference>
<keyword evidence="2" id="KW-0804">Transcription</keyword>
<dbReference type="Pfam" id="PF08279">
    <property type="entry name" value="HTH_11"/>
    <property type="match status" value="1"/>
</dbReference>